<dbReference type="AlphaFoldDB" id="A0AAD7N8J3"/>
<feature type="region of interest" description="Disordered" evidence="1">
    <location>
        <begin position="95"/>
        <end position="114"/>
    </location>
</feature>
<sequence>MLSSVLSLPASSKGFVGLFCVGAQVILSTVLAGVSTPKNNGLAATRTTKTVLSPTRCVPSNGTLSYPYVAAMGCATVIFATLFFMLRTKGFSYSSPCSPGPQPPPPTPPSPEYSVPCVSTVSPASVPPMPNYSGTGGEPPAPPPDPGSDNAVNPPRRRPWWLLLLLIVLAAGSYVYFTHNPDLSSVVIVAQSLGGQIVSTMEQCVLGGWTAAASAITLARIYISQQHGWYIAKILVLGLGSHCVCFVVFAVLRRLRRLLRRLLPSAIDATSIFVALISTLMMTACSDVQSVMWVEYHTAMYPSVREIASEASRLSSYLLSLVEPHLNEILVIGGIVLAHAIAMALRGSIRIASGLPLVAKDVLRELSYPPFFRWVVTLCFGHHIMICLIFSLRSASRLYIWLDPTVKQHLRQWVHCRESRESIWATFLWLAQSHQEWKSVQIADSHELLPGFKQALVATFKTLWEIWCNLPIPQKLLITVPVVIFYGYLYIIPVTPPITTSPFAPNHLVENQLATTEDDVVIRRLPRPYPDRRVTSYTPTVAGLAEFLVYPQQPHRRVILYPCWVLIKSSDDIYPQQPHCRVILYPSSNDIYPPAAHKHLVRSYTPAGSSRLIDIYPPAVRPPSYTPAARSACPTQTRRSSVA</sequence>
<feature type="transmembrane region" description="Helical" evidence="2">
    <location>
        <begin position="476"/>
        <end position="493"/>
    </location>
</feature>
<feature type="transmembrane region" description="Helical" evidence="2">
    <location>
        <begin position="371"/>
        <end position="392"/>
    </location>
</feature>
<gene>
    <name evidence="3" type="ORF">B0H16DRAFT_1724612</name>
</gene>
<organism evidence="3 4">
    <name type="scientific">Mycena metata</name>
    <dbReference type="NCBI Taxonomy" id="1033252"/>
    <lineage>
        <taxon>Eukaryota</taxon>
        <taxon>Fungi</taxon>
        <taxon>Dikarya</taxon>
        <taxon>Basidiomycota</taxon>
        <taxon>Agaricomycotina</taxon>
        <taxon>Agaricomycetes</taxon>
        <taxon>Agaricomycetidae</taxon>
        <taxon>Agaricales</taxon>
        <taxon>Marasmiineae</taxon>
        <taxon>Mycenaceae</taxon>
        <taxon>Mycena</taxon>
    </lineage>
</organism>
<keyword evidence="4" id="KW-1185">Reference proteome</keyword>
<proteinExistence type="predicted"/>
<reference evidence="3" key="1">
    <citation type="submission" date="2023-03" db="EMBL/GenBank/DDBJ databases">
        <title>Massive genome expansion in bonnet fungi (Mycena s.s.) driven by repeated elements and novel gene families across ecological guilds.</title>
        <authorList>
            <consortium name="Lawrence Berkeley National Laboratory"/>
            <person name="Harder C.B."/>
            <person name="Miyauchi S."/>
            <person name="Viragh M."/>
            <person name="Kuo A."/>
            <person name="Thoen E."/>
            <person name="Andreopoulos B."/>
            <person name="Lu D."/>
            <person name="Skrede I."/>
            <person name="Drula E."/>
            <person name="Henrissat B."/>
            <person name="Morin E."/>
            <person name="Kohler A."/>
            <person name="Barry K."/>
            <person name="LaButti K."/>
            <person name="Morin E."/>
            <person name="Salamov A."/>
            <person name="Lipzen A."/>
            <person name="Mereny Z."/>
            <person name="Hegedus B."/>
            <person name="Baldrian P."/>
            <person name="Stursova M."/>
            <person name="Weitz H."/>
            <person name="Taylor A."/>
            <person name="Grigoriev I.V."/>
            <person name="Nagy L.G."/>
            <person name="Martin F."/>
            <person name="Kauserud H."/>
        </authorList>
    </citation>
    <scope>NUCLEOTIDE SEQUENCE</scope>
    <source>
        <strain evidence="3">CBHHK182m</strain>
    </source>
</reference>
<feature type="transmembrane region" description="Helical" evidence="2">
    <location>
        <begin position="229"/>
        <end position="252"/>
    </location>
</feature>
<evidence type="ECO:0000313" key="4">
    <source>
        <dbReference type="Proteomes" id="UP001215598"/>
    </source>
</evidence>
<evidence type="ECO:0000256" key="2">
    <source>
        <dbReference type="SAM" id="Phobius"/>
    </source>
</evidence>
<keyword evidence="2" id="KW-1133">Transmembrane helix</keyword>
<dbReference type="Proteomes" id="UP001215598">
    <property type="component" value="Unassembled WGS sequence"/>
</dbReference>
<dbReference type="EMBL" id="JARKIB010000066">
    <property type="protein sequence ID" value="KAJ7750211.1"/>
    <property type="molecule type" value="Genomic_DNA"/>
</dbReference>
<feature type="region of interest" description="Disordered" evidence="1">
    <location>
        <begin position="128"/>
        <end position="152"/>
    </location>
</feature>
<feature type="transmembrane region" description="Helical" evidence="2">
    <location>
        <begin position="160"/>
        <end position="177"/>
    </location>
</feature>
<keyword evidence="2" id="KW-0812">Transmembrane</keyword>
<evidence type="ECO:0000256" key="1">
    <source>
        <dbReference type="SAM" id="MobiDB-lite"/>
    </source>
</evidence>
<feature type="transmembrane region" description="Helical" evidence="2">
    <location>
        <begin position="206"/>
        <end position="223"/>
    </location>
</feature>
<keyword evidence="2" id="KW-0472">Membrane</keyword>
<feature type="compositionally biased region" description="Pro residues" evidence="1">
    <location>
        <begin position="98"/>
        <end position="111"/>
    </location>
</feature>
<name>A0AAD7N8J3_9AGAR</name>
<feature type="transmembrane region" description="Helical" evidence="2">
    <location>
        <begin position="68"/>
        <end position="86"/>
    </location>
</feature>
<comment type="caution">
    <text evidence="3">The sequence shown here is derived from an EMBL/GenBank/DDBJ whole genome shotgun (WGS) entry which is preliminary data.</text>
</comment>
<accession>A0AAD7N8J3</accession>
<evidence type="ECO:0000313" key="3">
    <source>
        <dbReference type="EMBL" id="KAJ7750211.1"/>
    </source>
</evidence>
<protein>
    <submittedName>
        <fullName evidence="3">Uncharacterized protein</fullName>
    </submittedName>
</protein>